<dbReference type="EMBL" id="JXXN02000877">
    <property type="protein sequence ID" value="THD26068.1"/>
    <property type="molecule type" value="Genomic_DNA"/>
</dbReference>
<feature type="compositionally biased region" description="Polar residues" evidence="1">
    <location>
        <begin position="653"/>
        <end position="666"/>
    </location>
</feature>
<feature type="region of interest" description="Disordered" evidence="1">
    <location>
        <begin position="641"/>
        <end position="684"/>
    </location>
</feature>
<dbReference type="GO" id="GO:0001228">
    <property type="term" value="F:DNA-binding transcription activator activity, RNA polymerase II-specific"/>
    <property type="evidence" value="ECO:0007669"/>
    <property type="project" value="InterPro"/>
</dbReference>
<dbReference type="Proteomes" id="UP000230066">
    <property type="component" value="Unassembled WGS sequence"/>
</dbReference>
<dbReference type="Pfam" id="PF03615">
    <property type="entry name" value="GCM"/>
    <property type="match status" value="1"/>
</dbReference>
<dbReference type="AlphaFoldDB" id="A0A2H1CKA3"/>
<evidence type="ECO:0000313" key="2">
    <source>
        <dbReference type="EMBL" id="THD26068.1"/>
    </source>
</evidence>
<sequence>MEICDTGSTSSCFPGRPYLRQPYDLSPAAAAAAAVVASVNTVSTTLPNTGLRLTYSGYPIPNPQYATQYQTLTTNNSTYVADNHCHKDYFIDSSARKSSVQYETQQGVEGNQLSYGVRSLQDAYNYPQYTTHYNTKALAYPVSTSPKNAICNVTASTDTKHSDAVKSTESVNEVARSFYLPWSQSRPVPESTPVTNSLKNISVEHSSSGARKTTEFARFGSTTGQASSAVGTDILLHNASSLSQWDVNDPKLPKIRQFDTFTMWPQGHCRFAYQKSASEGARRHASGWAMRNTNNHNAQILKKSCLGVLLCTAENCSLTMRPAICDKARRRQEGRPCCMPNCGGRIYNQPCRGHGGYPVTHFWREHGDTVYFQSKGTHDHRRPDLKPVRDTAARRRRQMQLEKLQQTRTLTTPNENNVRQSDCFSVRGNSKLREVGRVSGMIRKRAAEHMECKTEEIPVLGKAPLAETNWTSSVDHIKMARTTLVTDRHQPPTSSVCLKPEPIFPSSPALGSYSLVNHTDQDNALCMVPPKLGSISSRDNNTTFESSIPLTTTYSGTHYSANGMYSASGTNPHLFDSRVEVRTSQRENNLNPTVFGSSFMKDLLYEDELRKLEGKSFYAGYTDPQIQLGKKPATQNILQLSQHQMSQQQTTLAGPNSESTSGGLNASWSTPSPPTGGSSSLFGSNELRNAMTAPAGVDDGESKDKINTNAQTWRVDTSCPQTSIPAPAHVTSPSRLPLSGYGLSTPTHAIYGIQPLSALESPDNLVGRSSILMSSSTPLSNDSLVTSRFAHQWAQSGTSYPTGYITPIPFYSNGSDSRSTRASSSSGETTSQESGPVV</sequence>
<dbReference type="PANTHER" id="PTHR12414:SF8">
    <property type="entry name" value="TRANSCRIPTION FACTOR GLIAL CELLS MISSING-RELATED"/>
    <property type="match status" value="1"/>
</dbReference>
<feature type="compositionally biased region" description="Low complexity" evidence="1">
    <location>
        <begin position="812"/>
        <end position="838"/>
    </location>
</feature>
<dbReference type="GO" id="GO:0000978">
    <property type="term" value="F:RNA polymerase II cis-regulatory region sequence-specific DNA binding"/>
    <property type="evidence" value="ECO:0007669"/>
    <property type="project" value="TreeGrafter"/>
</dbReference>
<gene>
    <name evidence="2" type="ORF">D915_003161</name>
</gene>
<comment type="caution">
    <text evidence="2">The sequence shown here is derived from an EMBL/GenBank/DDBJ whole genome shotgun (WGS) entry which is preliminary data.</text>
</comment>
<dbReference type="GO" id="GO:0042063">
    <property type="term" value="P:gliogenesis"/>
    <property type="evidence" value="ECO:0007669"/>
    <property type="project" value="TreeGrafter"/>
</dbReference>
<feature type="region of interest" description="Disordered" evidence="1">
    <location>
        <begin position="811"/>
        <end position="838"/>
    </location>
</feature>
<name>A0A2H1CKA3_FASHE</name>
<dbReference type="Gene3D" id="2.20.25.670">
    <property type="entry name" value="GCM domain, large subdomain"/>
    <property type="match status" value="1"/>
</dbReference>
<dbReference type="InterPro" id="IPR043021">
    <property type="entry name" value="GCM_small"/>
</dbReference>
<reference evidence="2" key="1">
    <citation type="submission" date="2019-03" db="EMBL/GenBank/DDBJ databases">
        <title>Improved annotation for the trematode Fasciola hepatica.</title>
        <authorList>
            <person name="Choi Y.-J."/>
            <person name="Martin J."/>
            <person name="Mitreva M."/>
        </authorList>
    </citation>
    <scope>NUCLEOTIDE SEQUENCE [LARGE SCALE GENOMIC DNA]</scope>
</reference>
<dbReference type="GO" id="GO:0005634">
    <property type="term" value="C:nucleus"/>
    <property type="evidence" value="ECO:0007669"/>
    <property type="project" value="TreeGrafter"/>
</dbReference>
<dbReference type="PROSITE" id="PS50807">
    <property type="entry name" value="GCM"/>
    <property type="match status" value="1"/>
</dbReference>
<keyword evidence="3" id="KW-1185">Reference proteome</keyword>
<dbReference type="InterPro" id="IPR043020">
    <property type="entry name" value="GCM_large"/>
</dbReference>
<feature type="compositionally biased region" description="Low complexity" evidence="1">
    <location>
        <begin position="641"/>
        <end position="652"/>
    </location>
</feature>
<protein>
    <submittedName>
        <fullName evidence="2">Transcription factor glial cells missing</fullName>
    </submittedName>
</protein>
<dbReference type="InterPro" id="IPR039791">
    <property type="entry name" value="GCM"/>
</dbReference>
<accession>A0A2H1CKA3</accession>
<dbReference type="InterPro" id="IPR036115">
    <property type="entry name" value="GCM_dom_sf"/>
</dbReference>
<dbReference type="SUPFAM" id="SSF90073">
    <property type="entry name" value="GCM domain"/>
    <property type="match status" value="1"/>
</dbReference>
<dbReference type="PANTHER" id="PTHR12414">
    <property type="entry name" value="GLIAL CELLS MISSING RELATED/GLIDE"/>
    <property type="match status" value="1"/>
</dbReference>
<dbReference type="InterPro" id="IPR003902">
    <property type="entry name" value="Tscrpt_reg_GCM"/>
</dbReference>
<dbReference type="Gene3D" id="3.30.70.3530">
    <property type="entry name" value="GCM motif"/>
    <property type="match status" value="1"/>
</dbReference>
<evidence type="ECO:0000256" key="1">
    <source>
        <dbReference type="SAM" id="MobiDB-lite"/>
    </source>
</evidence>
<feature type="compositionally biased region" description="Low complexity" evidence="1">
    <location>
        <begin position="667"/>
        <end position="684"/>
    </location>
</feature>
<evidence type="ECO:0000313" key="3">
    <source>
        <dbReference type="Proteomes" id="UP000230066"/>
    </source>
</evidence>
<proteinExistence type="predicted"/>
<organism evidence="2 3">
    <name type="scientific">Fasciola hepatica</name>
    <name type="common">Liver fluke</name>
    <dbReference type="NCBI Taxonomy" id="6192"/>
    <lineage>
        <taxon>Eukaryota</taxon>
        <taxon>Metazoa</taxon>
        <taxon>Spiralia</taxon>
        <taxon>Lophotrochozoa</taxon>
        <taxon>Platyhelminthes</taxon>
        <taxon>Trematoda</taxon>
        <taxon>Digenea</taxon>
        <taxon>Plagiorchiida</taxon>
        <taxon>Echinostomata</taxon>
        <taxon>Echinostomatoidea</taxon>
        <taxon>Fasciolidae</taxon>
        <taxon>Fasciola</taxon>
    </lineage>
</organism>